<comment type="caution">
    <text evidence="1">The sequence shown here is derived from an EMBL/GenBank/DDBJ whole genome shotgun (WGS) entry which is preliminary data.</text>
</comment>
<dbReference type="Proteomes" id="UP000676565">
    <property type="component" value="Unassembled WGS sequence"/>
</dbReference>
<proteinExistence type="predicted"/>
<protein>
    <submittedName>
        <fullName evidence="1">Uncharacterized protein</fullName>
    </submittedName>
</protein>
<reference evidence="1 2" key="1">
    <citation type="submission" date="2021-04" db="EMBL/GenBank/DDBJ databases">
        <authorList>
            <person name="Ivanova A."/>
        </authorList>
    </citation>
    <scope>NUCLEOTIDE SEQUENCE [LARGE SCALE GENOMIC DNA]</scope>
    <source>
        <strain evidence="1 2">G18</strain>
    </source>
</reference>
<organism evidence="1 2">
    <name type="scientific">Gemmata palustris</name>
    <dbReference type="NCBI Taxonomy" id="2822762"/>
    <lineage>
        <taxon>Bacteria</taxon>
        <taxon>Pseudomonadati</taxon>
        <taxon>Planctomycetota</taxon>
        <taxon>Planctomycetia</taxon>
        <taxon>Gemmatales</taxon>
        <taxon>Gemmataceae</taxon>
        <taxon>Gemmata</taxon>
    </lineage>
</organism>
<gene>
    <name evidence="1" type="ORF">J8F10_08505</name>
</gene>
<dbReference type="EMBL" id="JAGKQQ010000001">
    <property type="protein sequence ID" value="MBP3955320.1"/>
    <property type="molecule type" value="Genomic_DNA"/>
</dbReference>
<sequence length="61" mass="6188">MNARATENDRCLGRVVPDGSNEIGAVPALLNALTGALVTIDVTSCQKVTSNRSGSGAGTAW</sequence>
<accession>A0ABS5BNS4</accession>
<name>A0ABS5BNS4_9BACT</name>
<evidence type="ECO:0000313" key="1">
    <source>
        <dbReference type="EMBL" id="MBP3955320.1"/>
    </source>
</evidence>
<dbReference type="RefSeq" id="WP_210653404.1">
    <property type="nucleotide sequence ID" value="NZ_JAGKQQ010000001.1"/>
</dbReference>
<evidence type="ECO:0000313" key="2">
    <source>
        <dbReference type="Proteomes" id="UP000676565"/>
    </source>
</evidence>
<keyword evidence="2" id="KW-1185">Reference proteome</keyword>